<dbReference type="OrthoDB" id="9152855at2"/>
<accession>A0A2P7ALP0</accession>
<dbReference type="RefSeq" id="WP_106719121.1">
    <property type="nucleotide sequence ID" value="NZ_JACHXT010000002.1"/>
</dbReference>
<name>A0A2P7ALP0_9HYPH</name>
<organism evidence="1 2">
    <name type="scientific">Phyllobacterium endophyticum</name>
    <dbReference type="NCBI Taxonomy" id="1149773"/>
    <lineage>
        <taxon>Bacteria</taxon>
        <taxon>Pseudomonadati</taxon>
        <taxon>Pseudomonadota</taxon>
        <taxon>Alphaproteobacteria</taxon>
        <taxon>Hyphomicrobiales</taxon>
        <taxon>Phyllobacteriaceae</taxon>
        <taxon>Phyllobacterium</taxon>
    </lineage>
</organism>
<proteinExistence type="predicted"/>
<evidence type="ECO:0000313" key="1">
    <source>
        <dbReference type="EMBL" id="PSH55115.1"/>
    </source>
</evidence>
<evidence type="ECO:0000313" key="2">
    <source>
        <dbReference type="Proteomes" id="UP000241158"/>
    </source>
</evidence>
<protein>
    <submittedName>
        <fullName evidence="1">Uncharacterized protein</fullName>
    </submittedName>
</protein>
<dbReference type="AlphaFoldDB" id="A0A2P7ALP0"/>
<sequence length="253" mass="27586">MTDQKLPITADTKNTFAPISPSIHEGVIQRHFATDPATRDVVFDPLLEGMADAMQTLRLNVEKAKRVAQAIFANEMETIPARHKRVKEESWRATQAGTKAIDAIFPRAQREIEMIEQKISAPPRPADSAGHMLATEIRSRLSAMKPADRKKAIDAAMADGDDTVLGAVLNAPPILSGVGSNEEMAMLRTRWQRARHGADVNRLERIKQAMDDLTRAGTIANSYTARLANSKIIDQAEAKAQAVKDAISGAIAS</sequence>
<keyword evidence="2" id="KW-1185">Reference proteome</keyword>
<dbReference type="Proteomes" id="UP000241158">
    <property type="component" value="Unassembled WGS sequence"/>
</dbReference>
<gene>
    <name evidence="1" type="ORF">CU100_23820</name>
</gene>
<dbReference type="EMBL" id="PGGN01000006">
    <property type="protein sequence ID" value="PSH55115.1"/>
    <property type="molecule type" value="Genomic_DNA"/>
</dbReference>
<comment type="caution">
    <text evidence="1">The sequence shown here is derived from an EMBL/GenBank/DDBJ whole genome shotgun (WGS) entry which is preliminary data.</text>
</comment>
<reference evidence="2" key="1">
    <citation type="submission" date="2017-11" db="EMBL/GenBank/DDBJ databases">
        <authorList>
            <person name="Kuznetsova I."/>
            <person name="Sazanova A."/>
            <person name="Chirak E."/>
            <person name="Safronova V."/>
            <person name="Willems A."/>
        </authorList>
    </citation>
    <scope>NUCLEOTIDE SEQUENCE [LARGE SCALE GENOMIC DNA]</scope>
    <source>
        <strain evidence="2">PEPV15</strain>
    </source>
</reference>